<dbReference type="RefSeq" id="WP_344857130.1">
    <property type="nucleotide sequence ID" value="NZ_BAAAZN010000003.1"/>
</dbReference>
<dbReference type="PANTHER" id="PTHR37816">
    <property type="entry name" value="YALI0E33011P"/>
    <property type="match status" value="1"/>
</dbReference>
<dbReference type="InterPro" id="IPR052922">
    <property type="entry name" value="Cytidylate_Kinase-2"/>
</dbReference>
<dbReference type="PANTHER" id="PTHR37816:SF2">
    <property type="entry name" value="DNA TOPOLOGY MODULATION PROTEIN FLAR-RELATED PROTEIN"/>
    <property type="match status" value="1"/>
</dbReference>
<comment type="caution">
    <text evidence="1">The sequence shown here is derived from an EMBL/GenBank/DDBJ whole genome shotgun (WGS) entry which is preliminary data.</text>
</comment>
<evidence type="ECO:0000313" key="1">
    <source>
        <dbReference type="EMBL" id="GAA3533940.1"/>
    </source>
</evidence>
<keyword evidence="2" id="KW-1185">Reference proteome</keyword>
<gene>
    <name evidence="1" type="ORF">GCM10022222_16660</name>
</gene>
<dbReference type="Proteomes" id="UP001500689">
    <property type="component" value="Unassembled WGS sequence"/>
</dbReference>
<dbReference type="EMBL" id="BAAAZN010000003">
    <property type="protein sequence ID" value="GAA3533940.1"/>
    <property type="molecule type" value="Genomic_DNA"/>
</dbReference>
<reference evidence="2" key="1">
    <citation type="journal article" date="2019" name="Int. J. Syst. Evol. Microbiol.">
        <title>The Global Catalogue of Microorganisms (GCM) 10K type strain sequencing project: providing services to taxonomists for standard genome sequencing and annotation.</title>
        <authorList>
            <consortium name="The Broad Institute Genomics Platform"/>
            <consortium name="The Broad Institute Genome Sequencing Center for Infectious Disease"/>
            <person name="Wu L."/>
            <person name="Ma J."/>
        </authorList>
    </citation>
    <scope>NUCLEOTIDE SEQUENCE [LARGE SCALE GENOMIC DNA]</scope>
    <source>
        <strain evidence="2">JCM 16898</strain>
    </source>
</reference>
<protein>
    <submittedName>
        <fullName evidence="1">DNA topology modulation protein</fullName>
    </submittedName>
</protein>
<name>A0ABP6VDT5_9PSEU</name>
<organism evidence="1 2">
    <name type="scientific">Amycolatopsis ultiminotia</name>
    <dbReference type="NCBI Taxonomy" id="543629"/>
    <lineage>
        <taxon>Bacteria</taxon>
        <taxon>Bacillati</taxon>
        <taxon>Actinomycetota</taxon>
        <taxon>Actinomycetes</taxon>
        <taxon>Pseudonocardiales</taxon>
        <taxon>Pseudonocardiaceae</taxon>
        <taxon>Amycolatopsis</taxon>
    </lineage>
</organism>
<accession>A0ABP6VDT5</accession>
<sequence>MGRRIAIFGNSGSGKSTLARRIGAVLDLPVTHLDQLYWRPGWVPAPPDEFRSAVAAAARTPSWVIDGNYSRTMDLRLPLADTVLFLDAPRRVSLYRVLARQVRERGQDTQAPGCISKVDAELLSWIWGWPERRTRLLDRIAEDAPSARQVLLRTPREVRALLADLH</sequence>
<proteinExistence type="predicted"/>
<evidence type="ECO:0000313" key="2">
    <source>
        <dbReference type="Proteomes" id="UP001500689"/>
    </source>
</evidence>
<dbReference type="Gene3D" id="3.40.50.300">
    <property type="entry name" value="P-loop containing nucleotide triphosphate hydrolases"/>
    <property type="match status" value="1"/>
</dbReference>
<dbReference type="InterPro" id="IPR027417">
    <property type="entry name" value="P-loop_NTPase"/>
</dbReference>
<dbReference type="SUPFAM" id="SSF52540">
    <property type="entry name" value="P-loop containing nucleoside triphosphate hydrolases"/>
    <property type="match status" value="1"/>
</dbReference>